<comment type="caution">
    <text evidence="1">The sequence shown here is derived from an EMBL/GenBank/DDBJ whole genome shotgun (WGS) entry which is preliminary data.</text>
</comment>
<organism evidence="1 2">
    <name type="scientific">Thelephora ganbajun</name>
    <name type="common">Ganba fungus</name>
    <dbReference type="NCBI Taxonomy" id="370292"/>
    <lineage>
        <taxon>Eukaryota</taxon>
        <taxon>Fungi</taxon>
        <taxon>Dikarya</taxon>
        <taxon>Basidiomycota</taxon>
        <taxon>Agaricomycotina</taxon>
        <taxon>Agaricomycetes</taxon>
        <taxon>Thelephorales</taxon>
        <taxon>Thelephoraceae</taxon>
        <taxon>Thelephora</taxon>
    </lineage>
</organism>
<name>A0ACB6ZAA7_THEGA</name>
<reference evidence="1" key="1">
    <citation type="submission" date="2019-10" db="EMBL/GenBank/DDBJ databases">
        <authorList>
            <consortium name="DOE Joint Genome Institute"/>
            <person name="Kuo A."/>
            <person name="Miyauchi S."/>
            <person name="Kiss E."/>
            <person name="Drula E."/>
            <person name="Kohler A."/>
            <person name="Sanchez-Garcia M."/>
            <person name="Andreopoulos B."/>
            <person name="Barry K.W."/>
            <person name="Bonito G."/>
            <person name="Buee M."/>
            <person name="Carver A."/>
            <person name="Chen C."/>
            <person name="Cichocki N."/>
            <person name="Clum A."/>
            <person name="Culley D."/>
            <person name="Crous P.W."/>
            <person name="Fauchery L."/>
            <person name="Girlanda M."/>
            <person name="Hayes R."/>
            <person name="Keri Z."/>
            <person name="Labutti K."/>
            <person name="Lipzen A."/>
            <person name="Lombard V."/>
            <person name="Magnuson J."/>
            <person name="Maillard F."/>
            <person name="Morin E."/>
            <person name="Murat C."/>
            <person name="Nolan M."/>
            <person name="Ohm R."/>
            <person name="Pangilinan J."/>
            <person name="Pereira M."/>
            <person name="Perotto S."/>
            <person name="Peter M."/>
            <person name="Riley R."/>
            <person name="Sitrit Y."/>
            <person name="Stielow B."/>
            <person name="Szollosi G."/>
            <person name="Zifcakova L."/>
            <person name="Stursova M."/>
            <person name="Spatafora J.W."/>
            <person name="Tedersoo L."/>
            <person name="Vaario L.-M."/>
            <person name="Yamada A."/>
            <person name="Yan M."/>
            <person name="Wang P."/>
            <person name="Xu J."/>
            <person name="Bruns T."/>
            <person name="Baldrian P."/>
            <person name="Vilgalys R."/>
            <person name="Henrissat B."/>
            <person name="Grigoriev I.V."/>
            <person name="Hibbett D."/>
            <person name="Nagy L.G."/>
            <person name="Martin F.M."/>
        </authorList>
    </citation>
    <scope>NUCLEOTIDE SEQUENCE</scope>
    <source>
        <strain evidence="1">P2</strain>
    </source>
</reference>
<dbReference type="EMBL" id="MU118052">
    <property type="protein sequence ID" value="KAF9646655.1"/>
    <property type="molecule type" value="Genomic_DNA"/>
</dbReference>
<reference evidence="1" key="2">
    <citation type="journal article" date="2020" name="Nat. Commun.">
        <title>Large-scale genome sequencing of mycorrhizal fungi provides insights into the early evolution of symbiotic traits.</title>
        <authorList>
            <person name="Miyauchi S."/>
            <person name="Kiss E."/>
            <person name="Kuo A."/>
            <person name="Drula E."/>
            <person name="Kohler A."/>
            <person name="Sanchez-Garcia M."/>
            <person name="Morin E."/>
            <person name="Andreopoulos B."/>
            <person name="Barry K.W."/>
            <person name="Bonito G."/>
            <person name="Buee M."/>
            <person name="Carver A."/>
            <person name="Chen C."/>
            <person name="Cichocki N."/>
            <person name="Clum A."/>
            <person name="Culley D."/>
            <person name="Crous P.W."/>
            <person name="Fauchery L."/>
            <person name="Girlanda M."/>
            <person name="Hayes R.D."/>
            <person name="Keri Z."/>
            <person name="LaButti K."/>
            <person name="Lipzen A."/>
            <person name="Lombard V."/>
            <person name="Magnuson J."/>
            <person name="Maillard F."/>
            <person name="Murat C."/>
            <person name="Nolan M."/>
            <person name="Ohm R.A."/>
            <person name="Pangilinan J."/>
            <person name="Pereira M.F."/>
            <person name="Perotto S."/>
            <person name="Peter M."/>
            <person name="Pfister S."/>
            <person name="Riley R."/>
            <person name="Sitrit Y."/>
            <person name="Stielow J.B."/>
            <person name="Szollosi G."/>
            <person name="Zifcakova L."/>
            <person name="Stursova M."/>
            <person name="Spatafora J.W."/>
            <person name="Tedersoo L."/>
            <person name="Vaario L.M."/>
            <person name="Yamada A."/>
            <person name="Yan M."/>
            <person name="Wang P."/>
            <person name="Xu J."/>
            <person name="Bruns T."/>
            <person name="Baldrian P."/>
            <person name="Vilgalys R."/>
            <person name="Dunand C."/>
            <person name="Henrissat B."/>
            <person name="Grigoriev I.V."/>
            <person name="Hibbett D."/>
            <person name="Nagy L.G."/>
            <person name="Martin F.M."/>
        </authorList>
    </citation>
    <scope>NUCLEOTIDE SEQUENCE</scope>
    <source>
        <strain evidence="1">P2</strain>
    </source>
</reference>
<proteinExistence type="predicted"/>
<evidence type="ECO:0000313" key="1">
    <source>
        <dbReference type="EMBL" id="KAF9646655.1"/>
    </source>
</evidence>
<accession>A0ACB6ZAA7</accession>
<evidence type="ECO:0000313" key="2">
    <source>
        <dbReference type="Proteomes" id="UP000886501"/>
    </source>
</evidence>
<protein>
    <submittedName>
        <fullName evidence="1">Uncharacterized protein</fullName>
    </submittedName>
</protein>
<sequence length="144" mass="16511">MNPYAYSRQHSPATSVVAIHHLRQEPDPGHGAPPPGASSPVDAEDYHDHKTRKHVCHHCGKRFNRPSSLTIHYHTHTGERPYPCPYPGCLRTFNVSSNMRRHYRNHEFLANNRPRPQSATLQTSFYSPPPPPDVYPPPPLQWLR</sequence>
<gene>
    <name evidence="1" type="ORF">BDM02DRAFT_3099494</name>
</gene>
<dbReference type="Proteomes" id="UP000886501">
    <property type="component" value="Unassembled WGS sequence"/>
</dbReference>
<keyword evidence="2" id="KW-1185">Reference proteome</keyword>